<dbReference type="Gene3D" id="3.30.470.20">
    <property type="entry name" value="ATP-grasp fold, B domain"/>
    <property type="match status" value="1"/>
</dbReference>
<gene>
    <name evidence="2" type="primary">TTLL6</name>
</gene>
<feature type="transmembrane region" description="Helical" evidence="1">
    <location>
        <begin position="32"/>
        <end position="50"/>
    </location>
</feature>
<keyword evidence="1" id="KW-0472">Membrane</keyword>
<reference evidence="2" key="1">
    <citation type="submission" date="2013-07" db="EMBL/GenBank/DDBJ databases">
        <authorList>
            <person name="Geib S."/>
        </authorList>
    </citation>
    <scope>NUCLEOTIDE SEQUENCE</scope>
</reference>
<proteinExistence type="evidence at transcript level"/>
<dbReference type="SUPFAM" id="SSF56059">
    <property type="entry name" value="Glutathione synthetase ATP-binding domain-like"/>
    <property type="match status" value="1"/>
</dbReference>
<keyword evidence="1" id="KW-0812">Transmembrane</keyword>
<evidence type="ECO:0000256" key="1">
    <source>
        <dbReference type="SAM" id="Phobius"/>
    </source>
</evidence>
<dbReference type="InterPro" id="IPR053317">
    <property type="entry name" value="Tubulin_polyglutamylase"/>
</dbReference>
<dbReference type="EMBL" id="GAMC01015117">
    <property type="protein sequence ID" value="JAB91438.1"/>
    <property type="molecule type" value="mRNA"/>
</dbReference>
<accession>W8B330</accession>
<evidence type="ECO:0000313" key="2">
    <source>
        <dbReference type="EMBL" id="JAB91438.1"/>
    </source>
</evidence>
<organism evidence="2">
    <name type="scientific">Ceratitis capitata</name>
    <name type="common">Mediterranean fruit fly</name>
    <name type="synonym">Tephritis capitata</name>
    <dbReference type="NCBI Taxonomy" id="7213"/>
    <lineage>
        <taxon>Eukaryota</taxon>
        <taxon>Metazoa</taxon>
        <taxon>Ecdysozoa</taxon>
        <taxon>Arthropoda</taxon>
        <taxon>Hexapoda</taxon>
        <taxon>Insecta</taxon>
        <taxon>Pterygota</taxon>
        <taxon>Neoptera</taxon>
        <taxon>Endopterygota</taxon>
        <taxon>Diptera</taxon>
        <taxon>Brachycera</taxon>
        <taxon>Muscomorpha</taxon>
        <taxon>Tephritoidea</taxon>
        <taxon>Tephritidae</taxon>
        <taxon>Ceratitis</taxon>
        <taxon>Ceratitis</taxon>
    </lineage>
</organism>
<dbReference type="EMBL" id="GAMC01015119">
    <property type="protein sequence ID" value="JAB91436.1"/>
    <property type="molecule type" value="mRNA"/>
</dbReference>
<dbReference type="Pfam" id="PF03133">
    <property type="entry name" value="TTL"/>
    <property type="match status" value="1"/>
</dbReference>
<protein>
    <submittedName>
        <fullName evidence="2">Tubulin polyglutamylase TTLL6</fullName>
    </submittedName>
</protein>
<sequence length="515" mass="59360">MKESCEIKSENMVENEIGVDLEERKKVPITTILAFLLASICTAIVLEFLITDRSCLKSEFNTGLPDGNTSANNHFKYATFPPIKPKDCHLQHVVGILQEIGYEETAIDDTNWTLLWAHEYPFRSLSERMRNLLPSQTVNHFPGIGFITSKVDLSTSALPFMPKAFRLPEQRNEFEKYSQGKPNSLFVEKHNKHRSISIRPPSAVNLSSTDSFIQEFVDNPFLVDGYKFDIGVYVVLTSINPLMVYMYSGDVLFRYCPEKYYPFDTENVDKYVVGDNYLATWDVPSLKKYFDTFGGSMRAAFDAYVRDQSLDPSVIWIQVEDIIRQTIFSKLNNIIMAMRPFKKGNFFELLRFDLILDDNLQVYLMEVNMSPNLSSAHFKPNALLYEQILYNVFNLVGVGSSLKTVKTSLFNEDIITSDKNIAVKLNDCAKNMCHRSCNKPECDLCLPCLKASEVDILRKAHYEYLHKIEMKRIFPKTMISSADFNLEAEIRNLSTMDSRLTRWFYEKCKEEPSWC</sequence>
<dbReference type="InterPro" id="IPR004344">
    <property type="entry name" value="TTL/TTLL_fam"/>
</dbReference>
<dbReference type="PANTHER" id="PTHR47113:SF1">
    <property type="entry name" value="LD09343P"/>
    <property type="match status" value="1"/>
</dbReference>
<dbReference type="PANTHER" id="PTHR47113">
    <property type="entry name" value="LD09343P"/>
    <property type="match status" value="1"/>
</dbReference>
<name>W8B330_CERCA</name>
<reference evidence="2" key="2">
    <citation type="journal article" date="2014" name="BMC Genomics">
        <title>A genomic perspective to assessing quality of mass-reared SIT flies used in Mediterranean fruit fly (Ceratitis capitata) eradication in California.</title>
        <authorList>
            <person name="Calla B."/>
            <person name="Hall B."/>
            <person name="Hou S."/>
            <person name="Geib S.M."/>
        </authorList>
    </citation>
    <scope>NUCLEOTIDE SEQUENCE</scope>
</reference>
<keyword evidence="1" id="KW-1133">Transmembrane helix</keyword>
<dbReference type="OrthoDB" id="202825at2759"/>
<dbReference type="PROSITE" id="PS51221">
    <property type="entry name" value="TTL"/>
    <property type="match status" value="1"/>
</dbReference>
<dbReference type="AlphaFoldDB" id="W8B330"/>